<accession>A0A9N8KDW1</accession>
<reference evidence="2" key="1">
    <citation type="submission" date="2020-06" db="EMBL/GenBank/DDBJ databases">
        <authorList>
            <person name="Onetto C."/>
        </authorList>
    </citation>
    <scope>NUCLEOTIDE SEQUENCE</scope>
</reference>
<proteinExistence type="predicted"/>
<feature type="compositionally biased region" description="Polar residues" evidence="1">
    <location>
        <begin position="350"/>
        <end position="360"/>
    </location>
</feature>
<dbReference type="OrthoDB" id="3934430at2759"/>
<sequence>MDDDETRRLILRLQMEDLASIWASSTTSADHDNDLNADVSLRLYRHELRTANQQIDDRISARAAADDELRQRNAIRADRQEARRLFQQLNPDERVPELLETAQLTLTGHTDTCSAPIKDETSSTLGHLQHPDNPTMRASPSLPSRQTIAPTSSVKRSADHLDMIAEPPSKKQATEEMGPVARPLSACWLPSSDRASGKFIDETPVNLDVSAQTPLFPASASTNLKRPAQDDDSVFPPAKRQEVVPKRSPLTFGTIQPTAEKPASSSALSGSLNTFQWGVSPAFNPFGNSSAKAPEAPRFGHSASYGRGFTSNAPSARRQNKRLNRKLGIDRSEGLVSKTVPASKQPVAPGQQSISEPDQSSEVECIACCDEVPRTKAHINSCSHVYCSK</sequence>
<name>A0A9N8KDW1_9PEZI</name>
<feature type="region of interest" description="Disordered" evidence="1">
    <location>
        <begin position="305"/>
        <end position="360"/>
    </location>
</feature>
<feature type="region of interest" description="Disordered" evidence="1">
    <location>
        <begin position="110"/>
        <end position="160"/>
    </location>
</feature>
<evidence type="ECO:0000313" key="2">
    <source>
        <dbReference type="EMBL" id="CAD0101059.1"/>
    </source>
</evidence>
<dbReference type="EMBL" id="CAIJEO010000013">
    <property type="protein sequence ID" value="CAD0101059.1"/>
    <property type="molecule type" value="Genomic_DNA"/>
</dbReference>
<evidence type="ECO:0000256" key="1">
    <source>
        <dbReference type="SAM" id="MobiDB-lite"/>
    </source>
</evidence>
<feature type="compositionally biased region" description="Polar residues" evidence="1">
    <location>
        <begin position="136"/>
        <end position="155"/>
    </location>
</feature>
<organism evidence="2 3">
    <name type="scientific">Aureobasidium mustum</name>
    <dbReference type="NCBI Taxonomy" id="2773714"/>
    <lineage>
        <taxon>Eukaryota</taxon>
        <taxon>Fungi</taxon>
        <taxon>Dikarya</taxon>
        <taxon>Ascomycota</taxon>
        <taxon>Pezizomycotina</taxon>
        <taxon>Dothideomycetes</taxon>
        <taxon>Dothideomycetidae</taxon>
        <taxon>Dothideales</taxon>
        <taxon>Saccotheciaceae</taxon>
        <taxon>Aureobasidium</taxon>
    </lineage>
</organism>
<evidence type="ECO:0000313" key="3">
    <source>
        <dbReference type="Proteomes" id="UP000714618"/>
    </source>
</evidence>
<protein>
    <submittedName>
        <fullName evidence="2">Uncharacterized protein</fullName>
    </submittedName>
</protein>
<dbReference type="Proteomes" id="UP000714618">
    <property type="component" value="Unassembled WGS sequence"/>
</dbReference>
<keyword evidence="3" id="KW-1185">Reference proteome</keyword>
<comment type="caution">
    <text evidence="2">The sequence shown here is derived from an EMBL/GenBank/DDBJ whole genome shotgun (WGS) entry which is preliminary data.</text>
</comment>
<feature type="region of interest" description="Disordered" evidence="1">
    <location>
        <begin position="221"/>
        <end position="244"/>
    </location>
</feature>
<gene>
    <name evidence="2" type="ORF">AWRI4233_LOCUS9884</name>
</gene>
<dbReference type="AlphaFoldDB" id="A0A9N8KDW1"/>